<accession>A0ABR2K8J2</accession>
<evidence type="ECO:0000313" key="2">
    <source>
        <dbReference type="Proteomes" id="UP001470230"/>
    </source>
</evidence>
<keyword evidence="2" id="KW-1185">Reference proteome</keyword>
<gene>
    <name evidence="1" type="ORF">M9Y10_038419</name>
</gene>
<dbReference type="EMBL" id="JAPFFF010000006">
    <property type="protein sequence ID" value="KAK8887379.1"/>
    <property type="molecule type" value="Genomic_DNA"/>
</dbReference>
<dbReference type="Proteomes" id="UP001470230">
    <property type="component" value="Unassembled WGS sequence"/>
</dbReference>
<sequence>MFNENNDENNDEMRKDLIKKRADRISKLFPPCTLAYSFLLKSNNFKLSLNELFDQIMQFPQASDSRKIFLSPDDTKLFDFQDIDLFQISLNKFIDFTPTELLSVLNNCYFNILPNEVCISQPPEVNIPHTLLVFRHLYPDKTENEIYNEISKPRFIAYFHYHKLNLDPNVTPIPKLQPPESFFYFNQDPSPEQALLSIFCAKRTDQIQLNEILRIKRYTPIYIGPDKNEKSMNTAIDDLFELVQKSHIFHFVDDTIQVYPPLILSHYFDYEARFVYRPNENPCLIHPFDDENQIENEELSFASSQTSNALFSDVERLLDRIGKVTNFTFSQIFQHVVSQQIGCDQYIFGESEVSINDIKNAISKWIDKHAESDLISKIQGSENNNQELIEERKISLLSSQKDRINGYLIEQLSEEYSLLKPDSLEFETADDEIRREDKTLYKLK</sequence>
<evidence type="ECO:0000313" key="1">
    <source>
        <dbReference type="EMBL" id="KAK8887379.1"/>
    </source>
</evidence>
<proteinExistence type="predicted"/>
<protein>
    <submittedName>
        <fullName evidence="1">Uncharacterized protein</fullName>
    </submittedName>
</protein>
<name>A0ABR2K8J2_9EUKA</name>
<reference evidence="1 2" key="1">
    <citation type="submission" date="2024-04" db="EMBL/GenBank/DDBJ databases">
        <title>Tritrichomonas musculus Genome.</title>
        <authorList>
            <person name="Alves-Ferreira E."/>
            <person name="Grigg M."/>
            <person name="Lorenzi H."/>
            <person name="Galac M."/>
        </authorList>
    </citation>
    <scope>NUCLEOTIDE SEQUENCE [LARGE SCALE GENOMIC DNA]</scope>
    <source>
        <strain evidence="1 2">EAF2021</strain>
    </source>
</reference>
<organism evidence="1 2">
    <name type="scientific">Tritrichomonas musculus</name>
    <dbReference type="NCBI Taxonomy" id="1915356"/>
    <lineage>
        <taxon>Eukaryota</taxon>
        <taxon>Metamonada</taxon>
        <taxon>Parabasalia</taxon>
        <taxon>Tritrichomonadida</taxon>
        <taxon>Tritrichomonadidae</taxon>
        <taxon>Tritrichomonas</taxon>
    </lineage>
</organism>
<comment type="caution">
    <text evidence="1">The sequence shown here is derived from an EMBL/GenBank/DDBJ whole genome shotgun (WGS) entry which is preliminary data.</text>
</comment>